<keyword evidence="2" id="KW-1185">Reference proteome</keyword>
<gene>
    <name evidence="1" type="ORF">IWQ57_001642</name>
</gene>
<accession>A0ACC1K389</accession>
<evidence type="ECO:0000313" key="1">
    <source>
        <dbReference type="EMBL" id="KAJ2772724.1"/>
    </source>
</evidence>
<protein>
    <submittedName>
        <fullName evidence="1">Uncharacterized protein</fullName>
    </submittedName>
</protein>
<dbReference type="EMBL" id="JANBUJ010000326">
    <property type="protein sequence ID" value="KAJ2772724.1"/>
    <property type="molecule type" value="Genomic_DNA"/>
</dbReference>
<evidence type="ECO:0000313" key="2">
    <source>
        <dbReference type="Proteomes" id="UP001140234"/>
    </source>
</evidence>
<proteinExistence type="predicted"/>
<comment type="caution">
    <text evidence="1">The sequence shown here is derived from an EMBL/GenBank/DDBJ whole genome shotgun (WGS) entry which is preliminary data.</text>
</comment>
<reference evidence="1" key="1">
    <citation type="submission" date="2022-07" db="EMBL/GenBank/DDBJ databases">
        <title>Phylogenomic reconstructions and comparative analyses of Kickxellomycotina fungi.</title>
        <authorList>
            <person name="Reynolds N.K."/>
            <person name="Stajich J.E."/>
            <person name="Barry K."/>
            <person name="Grigoriev I.V."/>
            <person name="Crous P."/>
            <person name="Smith M.E."/>
        </authorList>
    </citation>
    <scope>NUCLEOTIDE SEQUENCE</scope>
    <source>
        <strain evidence="1">CBS 109366</strain>
    </source>
</reference>
<sequence length="264" mass="28747">MAFLTVSCRVGAKCARALARARALAHRAGHVHFRTRAPASPPIQPYIAPTPSAHAVELFELANAHAAELRAADEAAQAAIAQAKHLEDTCSRLESQVAAAKPQFDASWAEERELNDRMRVVEDTVVGLVKQCTAAENALAAATRTLATAPPPADAPADRKNCLTSTVSTTSSIETLVPTGQAQRPDALAYALASANAATRAQEERTAHLEAEIKQVRRYLRWGWLPQLRCVHRKQIDMLLDLTDAANEHFFDLHKKREALCQPL</sequence>
<organism evidence="1 2">
    <name type="scientific">Coemansia nantahalensis</name>
    <dbReference type="NCBI Taxonomy" id="2789366"/>
    <lineage>
        <taxon>Eukaryota</taxon>
        <taxon>Fungi</taxon>
        <taxon>Fungi incertae sedis</taxon>
        <taxon>Zoopagomycota</taxon>
        <taxon>Kickxellomycotina</taxon>
        <taxon>Kickxellomycetes</taxon>
        <taxon>Kickxellales</taxon>
        <taxon>Kickxellaceae</taxon>
        <taxon>Coemansia</taxon>
    </lineage>
</organism>
<name>A0ACC1K389_9FUNG</name>
<dbReference type="Proteomes" id="UP001140234">
    <property type="component" value="Unassembled WGS sequence"/>
</dbReference>